<proteinExistence type="predicted"/>
<dbReference type="EMBL" id="JAAABI010000003">
    <property type="protein sequence ID" value="NAY92426.1"/>
    <property type="molecule type" value="Genomic_DNA"/>
</dbReference>
<protein>
    <submittedName>
        <fullName evidence="1">Uncharacterized protein</fullName>
    </submittedName>
</protein>
<accession>A0A964WXR6</accession>
<sequence length="250" mass="28274">MLHQLHLAAQYLATAGKSFIPHREDDSHTNLAFSTAEKSLFTRPLDDAGTLLGLNYNTFSLNWKSSNPQFFYLKGKTHKDIIAWISEMTKTTGLEKSYAYNLHYDLPYSLEGNESFALSSEGEVQELIRLRSLAQTVLTKFLKEENLESEVRVWPHHFDTGAFAHLHDGSGKSIGFGMAIPDNTVDDLYFYVSGYRGSSVWNTWAFKPLTHGKWINNGFKGAVLAASQTSEENTLYFLKEALAGYKNWIQ</sequence>
<comment type="caution">
    <text evidence="1">The sequence shown here is derived from an EMBL/GenBank/DDBJ whole genome shotgun (WGS) entry which is preliminary data.</text>
</comment>
<reference evidence="1" key="1">
    <citation type="submission" date="2020-01" db="EMBL/GenBank/DDBJ databases">
        <title>Muricauda ochracea sp. nov., isolated from a tidal flat of Garorim bay in Korea.</title>
        <authorList>
            <person name="Kim D."/>
            <person name="Yoo Y."/>
            <person name="Kim J.-J."/>
        </authorList>
    </citation>
    <scope>NUCLEOTIDE SEQUENCE</scope>
    <source>
        <strain evidence="1">JGD-17</strain>
    </source>
</reference>
<dbReference type="RefSeq" id="WP_166523846.1">
    <property type="nucleotide sequence ID" value="NZ_JAAABI010000003.1"/>
</dbReference>
<evidence type="ECO:0000313" key="2">
    <source>
        <dbReference type="Proteomes" id="UP000667650"/>
    </source>
</evidence>
<organism evidence="1 2">
    <name type="scientific">Flagellimonas ochracea</name>
    <dbReference type="NCBI Taxonomy" id="2696472"/>
    <lineage>
        <taxon>Bacteria</taxon>
        <taxon>Pseudomonadati</taxon>
        <taxon>Bacteroidota</taxon>
        <taxon>Flavobacteriia</taxon>
        <taxon>Flavobacteriales</taxon>
        <taxon>Flavobacteriaceae</taxon>
        <taxon>Flagellimonas</taxon>
    </lineage>
</organism>
<gene>
    <name evidence="1" type="ORF">GTQ34_10890</name>
</gene>
<dbReference type="Proteomes" id="UP000667650">
    <property type="component" value="Unassembled WGS sequence"/>
</dbReference>
<dbReference type="AlphaFoldDB" id="A0A964WXR6"/>
<keyword evidence="2" id="KW-1185">Reference proteome</keyword>
<evidence type="ECO:0000313" key="1">
    <source>
        <dbReference type="EMBL" id="NAY92426.1"/>
    </source>
</evidence>
<name>A0A964WXR6_9FLAO</name>